<name>A0A0K9PHM7_ZOSMR</name>
<feature type="region of interest" description="Disordered" evidence="2">
    <location>
        <begin position="219"/>
        <end position="258"/>
    </location>
</feature>
<gene>
    <name evidence="3" type="ORF">ZOSMA_23G01200</name>
</gene>
<dbReference type="PANTHER" id="PTHR35707">
    <property type="entry name" value="OS06G0608100 PROTEIN"/>
    <property type="match status" value="1"/>
</dbReference>
<dbReference type="Proteomes" id="UP000036987">
    <property type="component" value="Unassembled WGS sequence"/>
</dbReference>
<organism evidence="3 4">
    <name type="scientific">Zostera marina</name>
    <name type="common">Eelgrass</name>
    <dbReference type="NCBI Taxonomy" id="29655"/>
    <lineage>
        <taxon>Eukaryota</taxon>
        <taxon>Viridiplantae</taxon>
        <taxon>Streptophyta</taxon>
        <taxon>Embryophyta</taxon>
        <taxon>Tracheophyta</taxon>
        <taxon>Spermatophyta</taxon>
        <taxon>Magnoliopsida</taxon>
        <taxon>Liliopsida</taxon>
        <taxon>Zosteraceae</taxon>
        <taxon>Zostera</taxon>
    </lineage>
</organism>
<feature type="region of interest" description="Disordered" evidence="2">
    <location>
        <begin position="1"/>
        <end position="62"/>
    </location>
</feature>
<dbReference type="OrthoDB" id="1929367at2759"/>
<feature type="compositionally biased region" description="Polar residues" evidence="2">
    <location>
        <begin position="219"/>
        <end position="232"/>
    </location>
</feature>
<dbReference type="EMBL" id="LFYR01000839">
    <property type="protein sequence ID" value="KMZ68461.1"/>
    <property type="molecule type" value="Genomic_DNA"/>
</dbReference>
<evidence type="ECO:0000256" key="1">
    <source>
        <dbReference type="SAM" id="Coils"/>
    </source>
</evidence>
<reference evidence="4" key="1">
    <citation type="journal article" date="2016" name="Nature">
        <title>The genome of the seagrass Zostera marina reveals angiosperm adaptation to the sea.</title>
        <authorList>
            <person name="Olsen J.L."/>
            <person name="Rouze P."/>
            <person name="Verhelst B."/>
            <person name="Lin Y.-C."/>
            <person name="Bayer T."/>
            <person name="Collen J."/>
            <person name="Dattolo E."/>
            <person name="De Paoli E."/>
            <person name="Dittami S."/>
            <person name="Maumus F."/>
            <person name="Michel G."/>
            <person name="Kersting A."/>
            <person name="Lauritano C."/>
            <person name="Lohaus R."/>
            <person name="Toepel M."/>
            <person name="Tonon T."/>
            <person name="Vanneste K."/>
            <person name="Amirebrahimi M."/>
            <person name="Brakel J."/>
            <person name="Bostroem C."/>
            <person name="Chovatia M."/>
            <person name="Grimwood J."/>
            <person name="Jenkins J.W."/>
            <person name="Jueterbock A."/>
            <person name="Mraz A."/>
            <person name="Stam W.T."/>
            <person name="Tice H."/>
            <person name="Bornberg-Bauer E."/>
            <person name="Green P.J."/>
            <person name="Pearson G.A."/>
            <person name="Procaccini G."/>
            <person name="Duarte C.M."/>
            <person name="Schmutz J."/>
            <person name="Reusch T.B.H."/>
            <person name="Van de Peer Y."/>
        </authorList>
    </citation>
    <scope>NUCLEOTIDE SEQUENCE [LARGE SCALE GENOMIC DNA]</scope>
    <source>
        <strain evidence="4">cv. Finnish</strain>
    </source>
</reference>
<evidence type="ECO:0000313" key="4">
    <source>
        <dbReference type="Proteomes" id="UP000036987"/>
    </source>
</evidence>
<comment type="caution">
    <text evidence="3">The sequence shown here is derived from an EMBL/GenBank/DDBJ whole genome shotgun (WGS) entry which is preliminary data.</text>
</comment>
<evidence type="ECO:0000313" key="3">
    <source>
        <dbReference type="EMBL" id="KMZ68461.1"/>
    </source>
</evidence>
<protein>
    <submittedName>
        <fullName evidence="3">Uncharacterized protein</fullName>
    </submittedName>
</protein>
<dbReference type="OMA" id="CHSARIF"/>
<proteinExistence type="predicted"/>
<sequence>MDTDPEMPTTADGADEHVPFRTRKRRVSFAETTTIHIFDRDQTESSTPDPNSDRSDDEVEDDCEENGLFLKNIVDFSPGSTLGSATSNEDSNNFGPVSSSFLKSAQLTGVSDNNDNDVTHDSASFSVHFGRLLPKDEMSAGSVGILSTPTTNFIPASAGNLMSITNPIAKNAREISEQGKSSGSEMSIVAFGLEGYNCRNLSPMLDALSAKSNESLHTLSPKINNKLESPNSYKAHGSRDLRKSVNKEPGNKKARKVSLKFQDSNIDSLSSPQRPCLPTSPEALKIESLPSRKHPNDIFSKVSEIANKPFPFPIDRLSMAEIDMFEEKLSDLQRARKFERIFIDIQSVKKPHPLGSEHQKRLAEVKLLQDVFVFEKLKKLLLNAKRRKIIEKKQRLQSGTEECNKLRCILLKNNHSSSVEGNNKNTHHQLVKKYPRVVCLEEQNKVVSLRQEIKNKEGKLKQLKADFKEIVPENASFIEIVKFVHNHLKRRNHHRLIQKKLMLCEFIDVVNERDQCHVHVSYQNHLTQRITFKSVPDKSIVIRNSINDVNIEKIFPNMGACIAFNFIFAPKYDCSFHDSKCAWQETQRNIIIFSNLLYLLKEVQVIWLQLGNLISSIFCSSHSEQLKLDFTFLNQKNGEKVIVSLDMTNLKSGIYPSKPSEWHIQVLDCNKKVLVCNYKDEIMNSILDIKHKYSAITKLCQCVSHIVQSSE</sequence>
<keyword evidence="4" id="KW-1185">Reference proteome</keyword>
<accession>A0A0K9PHM7</accession>
<keyword evidence="1" id="KW-0175">Coiled coil</keyword>
<evidence type="ECO:0000256" key="2">
    <source>
        <dbReference type="SAM" id="MobiDB-lite"/>
    </source>
</evidence>
<feature type="compositionally biased region" description="Basic and acidic residues" evidence="2">
    <location>
        <begin position="237"/>
        <end position="251"/>
    </location>
</feature>
<dbReference type="PANTHER" id="PTHR35707:SF1">
    <property type="entry name" value="SPC7 KINETOCHORE PROTEIN DOMAIN-CONTAINING PROTEIN"/>
    <property type="match status" value="1"/>
</dbReference>
<dbReference type="AlphaFoldDB" id="A0A0K9PHM7"/>
<feature type="coiled-coil region" evidence="1">
    <location>
        <begin position="439"/>
        <end position="466"/>
    </location>
</feature>